<name>A0ABT8RIH1_9BACT</name>
<gene>
    <name evidence="1" type="ORF">Q0590_29650</name>
</gene>
<organism evidence="1 2">
    <name type="scientific">Rhodocytophaga aerolata</name>
    <dbReference type="NCBI Taxonomy" id="455078"/>
    <lineage>
        <taxon>Bacteria</taxon>
        <taxon>Pseudomonadati</taxon>
        <taxon>Bacteroidota</taxon>
        <taxon>Cytophagia</taxon>
        <taxon>Cytophagales</taxon>
        <taxon>Rhodocytophagaceae</taxon>
        <taxon>Rhodocytophaga</taxon>
    </lineage>
</organism>
<dbReference type="Proteomes" id="UP001168528">
    <property type="component" value="Unassembled WGS sequence"/>
</dbReference>
<keyword evidence="2" id="KW-1185">Reference proteome</keyword>
<proteinExistence type="predicted"/>
<sequence>MAKYRKLSQCIYCCKYHIVWTPNYRFRIMRDALADILTVNGQFKRKNKTICAWKEVEMWIEFDPLS</sequence>
<dbReference type="Gene3D" id="3.30.70.1290">
    <property type="entry name" value="Transposase IS200-like"/>
    <property type="match status" value="1"/>
</dbReference>
<dbReference type="RefSeq" id="WP_302041278.1">
    <property type="nucleotide sequence ID" value="NZ_JAUKPO010000031.1"/>
</dbReference>
<accession>A0ABT8RIH1</accession>
<evidence type="ECO:0000313" key="1">
    <source>
        <dbReference type="EMBL" id="MDO1450477.1"/>
    </source>
</evidence>
<reference evidence="1" key="1">
    <citation type="submission" date="2023-07" db="EMBL/GenBank/DDBJ databases">
        <title>The genome sequence of Rhodocytophaga aerolata KACC 12507.</title>
        <authorList>
            <person name="Zhang X."/>
        </authorList>
    </citation>
    <scope>NUCLEOTIDE SEQUENCE</scope>
    <source>
        <strain evidence="1">KACC 12507</strain>
    </source>
</reference>
<dbReference type="SUPFAM" id="SSF143422">
    <property type="entry name" value="Transposase IS200-like"/>
    <property type="match status" value="1"/>
</dbReference>
<protein>
    <recommendedName>
        <fullName evidence="3">Transposase IS200-like domain-containing protein</fullName>
    </recommendedName>
</protein>
<dbReference type="InterPro" id="IPR036515">
    <property type="entry name" value="Transposase_17_sf"/>
</dbReference>
<evidence type="ECO:0008006" key="3">
    <source>
        <dbReference type="Google" id="ProtNLM"/>
    </source>
</evidence>
<dbReference type="EMBL" id="JAUKPO010000031">
    <property type="protein sequence ID" value="MDO1450477.1"/>
    <property type="molecule type" value="Genomic_DNA"/>
</dbReference>
<comment type="caution">
    <text evidence="1">The sequence shown here is derived from an EMBL/GenBank/DDBJ whole genome shotgun (WGS) entry which is preliminary data.</text>
</comment>
<evidence type="ECO:0000313" key="2">
    <source>
        <dbReference type="Proteomes" id="UP001168528"/>
    </source>
</evidence>